<gene>
    <name evidence="2" type="ORF">GTA08_BOTSDO12981</name>
</gene>
<feature type="chain" id="PRO_5034995513" description="Bubble protein protein" evidence="1">
    <location>
        <begin position="20"/>
        <end position="82"/>
    </location>
</feature>
<reference evidence="2" key="1">
    <citation type="submission" date="2020-04" db="EMBL/GenBank/DDBJ databases">
        <title>Genome Assembly and Annotation of Botryosphaeria dothidea sdau 11-99, a Latent Pathogen of Apple Fruit Ring Rot in China.</title>
        <authorList>
            <person name="Yu C."/>
            <person name="Diao Y."/>
            <person name="Lu Q."/>
            <person name="Zhao J."/>
            <person name="Cui S."/>
            <person name="Peng C."/>
            <person name="He B."/>
            <person name="Liu H."/>
        </authorList>
    </citation>
    <scope>NUCLEOTIDE SEQUENCE [LARGE SCALE GENOMIC DNA]</scope>
    <source>
        <strain evidence="2">Sdau11-99</strain>
    </source>
</reference>
<evidence type="ECO:0000313" key="2">
    <source>
        <dbReference type="EMBL" id="KAF4311652.1"/>
    </source>
</evidence>
<protein>
    <recommendedName>
        <fullName evidence="4">Bubble protein protein</fullName>
    </recommendedName>
</protein>
<dbReference type="AlphaFoldDB" id="A0A8H4NDY3"/>
<dbReference type="EMBL" id="WWBZ02000009">
    <property type="protein sequence ID" value="KAF4311652.1"/>
    <property type="molecule type" value="Genomic_DNA"/>
</dbReference>
<proteinExistence type="predicted"/>
<evidence type="ECO:0000256" key="1">
    <source>
        <dbReference type="SAM" id="SignalP"/>
    </source>
</evidence>
<comment type="caution">
    <text evidence="2">The sequence shown here is derived from an EMBL/GenBank/DDBJ whole genome shotgun (WGS) entry which is preliminary data.</text>
</comment>
<accession>A0A8H4NDY3</accession>
<evidence type="ECO:0000313" key="3">
    <source>
        <dbReference type="Proteomes" id="UP000572817"/>
    </source>
</evidence>
<keyword evidence="1" id="KW-0732">Signal</keyword>
<evidence type="ECO:0008006" key="4">
    <source>
        <dbReference type="Google" id="ProtNLM"/>
    </source>
</evidence>
<sequence length="82" mass="8218">MHFNLIAIALALSASQVAAAPAAEAGLEKRIDNGVCNGTSCRWGFTNYKCASGTSCVGTGGGDGAACTRTSGTDFQCPVKTS</sequence>
<dbReference type="Proteomes" id="UP000572817">
    <property type="component" value="Unassembled WGS sequence"/>
</dbReference>
<name>A0A8H4NDY3_9PEZI</name>
<keyword evidence="3" id="KW-1185">Reference proteome</keyword>
<feature type="signal peptide" evidence="1">
    <location>
        <begin position="1"/>
        <end position="19"/>
    </location>
</feature>
<organism evidence="2 3">
    <name type="scientific">Botryosphaeria dothidea</name>
    <dbReference type="NCBI Taxonomy" id="55169"/>
    <lineage>
        <taxon>Eukaryota</taxon>
        <taxon>Fungi</taxon>
        <taxon>Dikarya</taxon>
        <taxon>Ascomycota</taxon>
        <taxon>Pezizomycotina</taxon>
        <taxon>Dothideomycetes</taxon>
        <taxon>Dothideomycetes incertae sedis</taxon>
        <taxon>Botryosphaeriales</taxon>
        <taxon>Botryosphaeriaceae</taxon>
        <taxon>Botryosphaeria</taxon>
    </lineage>
</organism>